<keyword evidence="1" id="KW-0812">Transmembrane</keyword>
<dbReference type="AlphaFoldDB" id="A0A438D7G7"/>
<feature type="transmembrane region" description="Helical" evidence="1">
    <location>
        <begin position="24"/>
        <end position="41"/>
    </location>
</feature>
<dbReference type="EMBL" id="QGNW01001755">
    <property type="protein sequence ID" value="RVW31400.1"/>
    <property type="molecule type" value="Genomic_DNA"/>
</dbReference>
<proteinExistence type="predicted"/>
<name>A0A438D7G7_VITVI</name>
<keyword evidence="1" id="KW-1133">Transmembrane helix</keyword>
<evidence type="ECO:0000256" key="1">
    <source>
        <dbReference type="SAM" id="Phobius"/>
    </source>
</evidence>
<organism evidence="3 4">
    <name type="scientific">Vitis vinifera</name>
    <name type="common">Grape</name>
    <dbReference type="NCBI Taxonomy" id="29760"/>
    <lineage>
        <taxon>Eukaryota</taxon>
        <taxon>Viridiplantae</taxon>
        <taxon>Streptophyta</taxon>
        <taxon>Embryophyta</taxon>
        <taxon>Tracheophyta</taxon>
        <taxon>Spermatophyta</taxon>
        <taxon>Magnoliopsida</taxon>
        <taxon>eudicotyledons</taxon>
        <taxon>Gunneridae</taxon>
        <taxon>Pentapetalae</taxon>
        <taxon>rosids</taxon>
        <taxon>Vitales</taxon>
        <taxon>Vitaceae</taxon>
        <taxon>Viteae</taxon>
        <taxon>Vitis</taxon>
    </lineage>
</organism>
<evidence type="ECO:0000313" key="4">
    <source>
        <dbReference type="Proteomes" id="UP000288805"/>
    </source>
</evidence>
<protein>
    <submittedName>
        <fullName evidence="3">Putative ribonuclease H protein</fullName>
    </submittedName>
</protein>
<dbReference type="PANTHER" id="PTHR33116:SF78">
    <property type="entry name" value="OS12G0587133 PROTEIN"/>
    <property type="match status" value="1"/>
</dbReference>
<reference evidence="3 4" key="1">
    <citation type="journal article" date="2018" name="PLoS Genet.">
        <title>Population sequencing reveals clonal diversity and ancestral inbreeding in the grapevine cultivar Chardonnay.</title>
        <authorList>
            <person name="Roach M.J."/>
            <person name="Johnson D.L."/>
            <person name="Bohlmann J."/>
            <person name="van Vuuren H.J."/>
            <person name="Jones S.J."/>
            <person name="Pretorius I.S."/>
            <person name="Schmidt S.A."/>
            <person name="Borneman A.R."/>
        </authorList>
    </citation>
    <scope>NUCLEOTIDE SEQUENCE [LARGE SCALE GENOMIC DNA]</scope>
    <source>
        <strain evidence="4">cv. Chardonnay</strain>
        <tissue evidence="3">Leaf</tissue>
    </source>
</reference>
<dbReference type="Pfam" id="PF00078">
    <property type="entry name" value="RVT_1"/>
    <property type="match status" value="1"/>
</dbReference>
<dbReference type="PANTHER" id="PTHR33116">
    <property type="entry name" value="REVERSE TRANSCRIPTASE ZINC-BINDING DOMAIN-CONTAINING PROTEIN-RELATED-RELATED"/>
    <property type="match status" value="1"/>
</dbReference>
<dbReference type="PROSITE" id="PS50878">
    <property type="entry name" value="RT_POL"/>
    <property type="match status" value="1"/>
</dbReference>
<evidence type="ECO:0000259" key="2">
    <source>
        <dbReference type="PROSITE" id="PS50878"/>
    </source>
</evidence>
<gene>
    <name evidence="3" type="primary">VvCHDh000004_1217</name>
    <name evidence="3" type="ORF">CK203_090146</name>
</gene>
<dbReference type="InterPro" id="IPR043502">
    <property type="entry name" value="DNA/RNA_pol_sf"/>
</dbReference>
<comment type="caution">
    <text evidence="3">The sequence shown here is derived from an EMBL/GenBank/DDBJ whole genome shotgun (WGS) entry which is preliminary data.</text>
</comment>
<dbReference type="Proteomes" id="UP000288805">
    <property type="component" value="Unassembled WGS sequence"/>
</dbReference>
<dbReference type="SUPFAM" id="SSF56672">
    <property type="entry name" value="DNA/RNA polymerases"/>
    <property type="match status" value="1"/>
</dbReference>
<accession>A0A438D7G7</accession>
<sequence>MTVLVNDTPTEFFSTFRGLRQGDLLSPYLFVLIMEVFSNLISRAEEKGFIKGFKVMGRRGEGVSVSHLLSADDTFLFCEDNRDQLEFWKWVVICFEVVSGLKINMQKSEIILVGVVEDVDTAAAVFGCKVGNLPTTYLGLPLGAPHNSCRVWDVVKERFKGKLATWKKQYLSKGGRLTLINSTLSNLLIYFILLFVIPRKVRLRLEKIQREFLWGDLEERRKIHLVRWTVICKDKRHGGLGLRHLKEEGGWTTREVRESYGMGLWKDIRKGWEEFVLRTSIRIGNGRRTRFWWDIWVGDSKLKDFFPLLFRITTHNSAVVADLWGRQGDGGRGWEVHFKRSFQDWELEEVTRFLDHISAVKVQEGEDSLFWKIERRGKFNVKSYYRCSLCKENEESADHILIHCGAREEKESGLEIGAYLFFLVYLGKAKPKNVPRGRDVRYLLEEPLFSVSS</sequence>
<evidence type="ECO:0000313" key="3">
    <source>
        <dbReference type="EMBL" id="RVW31400.1"/>
    </source>
</evidence>
<feature type="transmembrane region" description="Helical" evidence="1">
    <location>
        <begin position="177"/>
        <end position="197"/>
    </location>
</feature>
<keyword evidence="1" id="KW-0472">Membrane</keyword>
<dbReference type="InterPro" id="IPR000477">
    <property type="entry name" value="RT_dom"/>
</dbReference>
<feature type="domain" description="Reverse transcriptase" evidence="2">
    <location>
        <begin position="1"/>
        <end position="142"/>
    </location>
</feature>